<comment type="caution">
    <text evidence="6">The sequence shown here is derived from an EMBL/GenBank/DDBJ whole genome shotgun (WGS) entry which is preliminary data.</text>
</comment>
<dbReference type="SUPFAM" id="SSF144232">
    <property type="entry name" value="HIT/MYND zinc finger-like"/>
    <property type="match status" value="1"/>
</dbReference>
<dbReference type="SUPFAM" id="SSF82199">
    <property type="entry name" value="SET domain"/>
    <property type="match status" value="1"/>
</dbReference>
<evidence type="ECO:0000259" key="5">
    <source>
        <dbReference type="PROSITE" id="PS50865"/>
    </source>
</evidence>
<dbReference type="InterPro" id="IPR050869">
    <property type="entry name" value="H3K4_H4K5_MeTrfase"/>
</dbReference>
<name>A0A8J4YH66_CHIOP</name>
<dbReference type="Gene3D" id="1.10.220.160">
    <property type="match status" value="1"/>
</dbReference>
<dbReference type="InterPro" id="IPR046341">
    <property type="entry name" value="SET_dom_sf"/>
</dbReference>
<evidence type="ECO:0000256" key="1">
    <source>
        <dbReference type="ARBA" id="ARBA00022723"/>
    </source>
</evidence>
<dbReference type="InterPro" id="IPR002893">
    <property type="entry name" value="Znf_MYND"/>
</dbReference>
<dbReference type="PANTHER" id="PTHR12197">
    <property type="entry name" value="HISTONE-LYSINE N-METHYLTRANSFERASE SMYD"/>
    <property type="match status" value="1"/>
</dbReference>
<dbReference type="GO" id="GO:0008270">
    <property type="term" value="F:zinc ion binding"/>
    <property type="evidence" value="ECO:0007669"/>
    <property type="project" value="UniProtKB-KW"/>
</dbReference>
<dbReference type="GO" id="GO:0005634">
    <property type="term" value="C:nucleus"/>
    <property type="evidence" value="ECO:0007669"/>
    <property type="project" value="TreeGrafter"/>
</dbReference>
<dbReference type="PANTHER" id="PTHR12197:SF251">
    <property type="entry name" value="EG:BACR7C10.4 PROTEIN"/>
    <property type="match status" value="1"/>
</dbReference>
<feature type="domain" description="MYND-type" evidence="5">
    <location>
        <begin position="43"/>
        <end position="84"/>
    </location>
</feature>
<dbReference type="Gene3D" id="2.170.270.10">
    <property type="entry name" value="SET domain"/>
    <property type="match status" value="1"/>
</dbReference>
<gene>
    <name evidence="6" type="primary">SMYD3_0</name>
    <name evidence="6" type="ORF">GWK47_033484</name>
</gene>
<evidence type="ECO:0000256" key="4">
    <source>
        <dbReference type="PROSITE-ProRule" id="PRU00134"/>
    </source>
</evidence>
<dbReference type="EMBL" id="JACEEZ010002765">
    <property type="protein sequence ID" value="KAG0727988.1"/>
    <property type="molecule type" value="Genomic_DNA"/>
</dbReference>
<dbReference type="Gene3D" id="6.10.140.2220">
    <property type="match status" value="1"/>
</dbReference>
<keyword evidence="7" id="KW-1185">Reference proteome</keyword>
<reference evidence="6" key="1">
    <citation type="submission" date="2020-07" db="EMBL/GenBank/DDBJ databases">
        <title>The High-quality genome of the commercially important snow crab, Chionoecetes opilio.</title>
        <authorList>
            <person name="Jeong J.-H."/>
            <person name="Ryu S."/>
        </authorList>
    </citation>
    <scope>NUCLEOTIDE SEQUENCE</scope>
    <source>
        <strain evidence="6">MADBK_172401_WGS</strain>
        <tissue evidence="6">Digestive gland</tissue>
    </source>
</reference>
<evidence type="ECO:0000256" key="2">
    <source>
        <dbReference type="ARBA" id="ARBA00022771"/>
    </source>
</evidence>
<dbReference type="AlphaFoldDB" id="A0A8J4YH66"/>
<evidence type="ECO:0000313" key="7">
    <source>
        <dbReference type="Proteomes" id="UP000770661"/>
    </source>
</evidence>
<protein>
    <submittedName>
        <fullName evidence="6">Histone-lysine N-methyltransferase SMYD3</fullName>
    </submittedName>
</protein>
<keyword evidence="2 4" id="KW-0863">Zinc-finger</keyword>
<dbReference type="Pfam" id="PF01753">
    <property type="entry name" value="zf-MYND"/>
    <property type="match status" value="1"/>
</dbReference>
<keyword evidence="3" id="KW-0862">Zinc</keyword>
<evidence type="ECO:0000313" key="6">
    <source>
        <dbReference type="EMBL" id="KAG0727988.1"/>
    </source>
</evidence>
<keyword evidence="1" id="KW-0479">Metal-binding</keyword>
<proteinExistence type="predicted"/>
<evidence type="ECO:0000256" key="3">
    <source>
        <dbReference type="ARBA" id="ARBA00022833"/>
    </source>
</evidence>
<organism evidence="6 7">
    <name type="scientific">Chionoecetes opilio</name>
    <name type="common">Atlantic snow crab</name>
    <name type="synonym">Cancer opilio</name>
    <dbReference type="NCBI Taxonomy" id="41210"/>
    <lineage>
        <taxon>Eukaryota</taxon>
        <taxon>Metazoa</taxon>
        <taxon>Ecdysozoa</taxon>
        <taxon>Arthropoda</taxon>
        <taxon>Crustacea</taxon>
        <taxon>Multicrustacea</taxon>
        <taxon>Malacostraca</taxon>
        <taxon>Eumalacostraca</taxon>
        <taxon>Eucarida</taxon>
        <taxon>Decapoda</taxon>
        <taxon>Pleocyemata</taxon>
        <taxon>Brachyura</taxon>
        <taxon>Eubrachyura</taxon>
        <taxon>Majoidea</taxon>
        <taxon>Majidae</taxon>
        <taxon>Chionoecetes</taxon>
    </lineage>
</organism>
<dbReference type="PROSITE" id="PS50865">
    <property type="entry name" value="ZF_MYND_2"/>
    <property type="match status" value="1"/>
</dbReference>
<accession>A0A8J4YH66</accession>
<sequence length="392" mass="44948">MRDYVSLRAQALLAKRPVKRGDVILTSKPFCTLLDSSTVSCYCEYCFASFRKDRLLTRCSECRRAFYCSAMCQQLAGPLHWRECLVFRRRPHYHPKDSARFLARLIWVLKDGGDARDEKIDDKRSRRFKDLVSHRREVSRHEEQLRTLDALMPDLRQLVGERHLPTRDNLLEIFGKVRVNSFCLLDDRLTPIGTGVYLGASCIDHACTATAFVTFVGRRLVVRSLVDWPDLDWSRVRISYLDFVNTRACRQNFLASHYYFSCDCRLCRDDAHDRLMSTVPCGSCDAPVYVDETEECAAVGPCDACGCSAFPDTLRQEYRRAAALTRHHLKDLNEANPDLEVWREVVAAQQGLMHPLSLLRCQALDALLTATLGRQGWHSAWGLAKQNHEAIR</sequence>
<dbReference type="Proteomes" id="UP000770661">
    <property type="component" value="Unassembled WGS sequence"/>
</dbReference>
<dbReference type="OrthoDB" id="265717at2759"/>